<dbReference type="EMBL" id="CP046565">
    <property type="protein sequence ID" value="QJD31398.1"/>
    <property type="molecule type" value="Genomic_DNA"/>
</dbReference>
<sequence>MKQLISYMRLAMPALCLLSLAVPPAEAKKTDDKYNRFITFQNDFPFTVYPVIQVPADICDGAAATGDRRIIINYDAKTEGLPTGKKITVWIPREQKQVIVDGKKVYKNCWYQSGRVYIFPVALKTYEANIVKLDPLQTKVITKFDDPTHPSEVVDCYKGDNNAEGDAVKGSCKTGVSGASYSVDAPAQLAEFTFDADNPTDQNMDTGDPMADIDVSMVDELYIPVAGSVANHGATGYMGGSSATVTTNGVNDLTQFKKRIDGFLTDPDGHGGRKKVWPVFAAYTSQYFNSPNKTINTFSDLLPKELGKNGGNTIIPHFPGGYNSVDMTLTRANSTIYYTGTDYVQDKGYFIAGMEGCDKKKLIFCNPSQVQPYIDRWMFWVKQKDNPGFCADKTNLEKLQWPDHVCKFNSKKAVQDCTFKHQYFCEKFQESVKVVWNHFTTDAVDGFYPNQDKIWGKCGFHTKPYPTDENTKNACIIHQIVGYDSKVLGGDLPGRVQALLRGVAFEADDPYDPNAPSVPKADVQQWQFDPFLTFAAPYESQFNLNPYTRLVHNVKDGIGSVSYAFSIDDKYGNFRDAASGFTVDAGGVTALENKRPYDPYQQYTVTWGYNRDQFSLAWLDTGISIEGIKAKLEQIADNHGKRPFLLRQGDKLAVLGHDTSGGWQLTNPLTTKSDLEALAAQEMENSKGKNHTYQDLIDRVFLKKPADVFPPQALNVDAVNEQAIGVLDFDVDTGWPAGEARLYDQIALKKADIPQANNWVSLTTCGHQVPIRGPGAQTLPLGYDTAKGYLPCDIVAKDKFGDELKLRMAPEKKTGIVDIYTGSKVTDWTALWGFPTGKKHTGAPPVTSDLNAKDLQYCIDNSSAYFSVSGFCNNVNVSAVWAGAPLARDVVYMGLDYVNMPRVGVSIAQPPKKGPDPDAVFWPNGAKVTGELMPDGVTVHVTWPKAIITSGKPLNYSLTFGGQFQASCNTQHNPDINPYTYCDVKITKGDKTPKKMDVVAINYTGTPVTQSVLLSGTFTPGVRP</sequence>
<keyword evidence="1" id="KW-0732">Signal</keyword>
<dbReference type="KEGG" id="metu:GNH96_09925"/>
<proteinExistence type="predicted"/>
<accession>A0A858QBY3</accession>
<feature type="signal peptide" evidence="1">
    <location>
        <begin position="1"/>
        <end position="27"/>
    </location>
</feature>
<evidence type="ECO:0000313" key="3">
    <source>
        <dbReference type="Proteomes" id="UP000503004"/>
    </source>
</evidence>
<organism evidence="2 3">
    <name type="scientific">Methylococcus geothermalis</name>
    <dbReference type="NCBI Taxonomy" id="2681310"/>
    <lineage>
        <taxon>Bacteria</taxon>
        <taxon>Pseudomonadati</taxon>
        <taxon>Pseudomonadota</taxon>
        <taxon>Gammaproteobacteria</taxon>
        <taxon>Methylococcales</taxon>
        <taxon>Methylococcaceae</taxon>
        <taxon>Methylococcus</taxon>
    </lineage>
</organism>
<dbReference type="Proteomes" id="UP000503004">
    <property type="component" value="Chromosome"/>
</dbReference>
<feature type="chain" id="PRO_5032379527" evidence="1">
    <location>
        <begin position="28"/>
        <end position="1024"/>
    </location>
</feature>
<evidence type="ECO:0000256" key="1">
    <source>
        <dbReference type="SAM" id="SignalP"/>
    </source>
</evidence>
<evidence type="ECO:0000313" key="2">
    <source>
        <dbReference type="EMBL" id="QJD31398.1"/>
    </source>
</evidence>
<protein>
    <submittedName>
        <fullName evidence="2">Uncharacterized protein</fullName>
    </submittedName>
</protein>
<keyword evidence="3" id="KW-1185">Reference proteome</keyword>
<reference evidence="3" key="1">
    <citation type="submission" date="2019-12" db="EMBL/GenBank/DDBJ databases">
        <authorList>
            <person name="Awala S.I."/>
            <person name="Rhee S.K."/>
        </authorList>
    </citation>
    <scope>NUCLEOTIDE SEQUENCE [LARGE SCALE GENOMIC DNA]</scope>
    <source>
        <strain evidence="3">IM1</strain>
    </source>
</reference>
<dbReference type="AlphaFoldDB" id="A0A858QBY3"/>
<gene>
    <name evidence="2" type="ORF">GNH96_09925</name>
</gene>
<name>A0A858QBY3_9GAMM</name>